<comment type="caution">
    <text evidence="1">The sequence shown here is derived from an EMBL/GenBank/DDBJ whole genome shotgun (WGS) entry which is preliminary data.</text>
</comment>
<name>A0ABP8UE34_9ACTN</name>
<dbReference type="EMBL" id="BAABHK010000006">
    <property type="protein sequence ID" value="GAA4628402.1"/>
    <property type="molecule type" value="Genomic_DNA"/>
</dbReference>
<gene>
    <name evidence="1" type="ORF">GCM10023196_044600</name>
</gene>
<evidence type="ECO:0000313" key="2">
    <source>
        <dbReference type="Proteomes" id="UP001501442"/>
    </source>
</evidence>
<accession>A0ABP8UE34</accession>
<sequence>MREQPPTYRRPDAVRADEQVALLAAAFGELHSYPAGAGDPVAGHRPPEVDDVGQAGEQALPEGVPVHVGDLVVGDSREGLRRHLLQAMGVSGHQVTVDPTRTAHQVERLRCQAGPQRGVAVGVDVDAVALVADRRRGVLLVHGDVQAVAAQRLGERQAADTAAGDENPWSI</sequence>
<keyword evidence="2" id="KW-1185">Reference proteome</keyword>
<protein>
    <submittedName>
        <fullName evidence="1">Uncharacterized protein</fullName>
    </submittedName>
</protein>
<organism evidence="1 2">
    <name type="scientific">Actinoallomurus vinaceus</name>
    <dbReference type="NCBI Taxonomy" id="1080074"/>
    <lineage>
        <taxon>Bacteria</taxon>
        <taxon>Bacillati</taxon>
        <taxon>Actinomycetota</taxon>
        <taxon>Actinomycetes</taxon>
        <taxon>Streptosporangiales</taxon>
        <taxon>Thermomonosporaceae</taxon>
        <taxon>Actinoallomurus</taxon>
    </lineage>
</organism>
<dbReference type="Proteomes" id="UP001501442">
    <property type="component" value="Unassembled WGS sequence"/>
</dbReference>
<evidence type="ECO:0000313" key="1">
    <source>
        <dbReference type="EMBL" id="GAA4628402.1"/>
    </source>
</evidence>
<proteinExistence type="predicted"/>
<reference evidence="2" key="1">
    <citation type="journal article" date="2019" name="Int. J. Syst. Evol. Microbiol.">
        <title>The Global Catalogue of Microorganisms (GCM) 10K type strain sequencing project: providing services to taxonomists for standard genome sequencing and annotation.</title>
        <authorList>
            <consortium name="The Broad Institute Genomics Platform"/>
            <consortium name="The Broad Institute Genome Sequencing Center for Infectious Disease"/>
            <person name="Wu L."/>
            <person name="Ma J."/>
        </authorList>
    </citation>
    <scope>NUCLEOTIDE SEQUENCE [LARGE SCALE GENOMIC DNA]</scope>
    <source>
        <strain evidence="2">JCM 17939</strain>
    </source>
</reference>